<proteinExistence type="predicted"/>
<comment type="caution">
    <text evidence="1">The sequence shown here is derived from an EMBL/GenBank/DDBJ whole genome shotgun (WGS) entry which is preliminary data.</text>
</comment>
<protein>
    <submittedName>
        <fullName evidence="1">Uncharacterized protein</fullName>
    </submittedName>
</protein>
<evidence type="ECO:0000313" key="2">
    <source>
        <dbReference type="Proteomes" id="UP000189670"/>
    </source>
</evidence>
<name>A0A1V1P3W0_9BACT</name>
<accession>A0A1V1P3W0</accession>
<evidence type="ECO:0000313" key="1">
    <source>
        <dbReference type="EMBL" id="ETR69488.1"/>
    </source>
</evidence>
<dbReference type="EMBL" id="ATBP01000630">
    <property type="protein sequence ID" value="ETR69488.1"/>
    <property type="molecule type" value="Genomic_DNA"/>
</dbReference>
<organism evidence="1 2">
    <name type="scientific">Candidatus Magnetoglobus multicellularis str. Araruama</name>
    <dbReference type="NCBI Taxonomy" id="890399"/>
    <lineage>
        <taxon>Bacteria</taxon>
        <taxon>Pseudomonadati</taxon>
        <taxon>Thermodesulfobacteriota</taxon>
        <taxon>Desulfobacteria</taxon>
        <taxon>Desulfobacterales</taxon>
        <taxon>Desulfobacteraceae</taxon>
        <taxon>Candidatus Magnetoglobus</taxon>
    </lineage>
</organism>
<sequence length="523" mass="59778">MTAYEKALPLIQTKTKKSPRGFNHLMGVFYVLALFKDSGKKSLENADRYIRQGAKSKTIYKSIYETLGYVLEYLHGNLDGANVLFRETYISSYISEYDNCLTLFFELFAYYWIDKEESKETMPVIKNLYKIAKNNSYTWFQHELGALLNDLNPKKRVFYKDASPLLRDLLNKSSVWEISLDALLGIKHKAPQEAVKEYDSRMVWFIDYTDGGSCHAKPREQKRQANGQWTKGRPIALKRLSESLSSFPYLTRQDKEICSHIYEHSYASGRYTNYEYLFDDKYIFSLIGHPLLFLDDGITQVELTTGKPELVVQTKKNNDISIELRPKPSSTFTRDYYTLQETPTRLKIIRTSDEFQRIAKIIGKGLVVPSSAKIKVQEVIDRLAGDITILSDFSSKSNECERIASESTIHAHLTPSGMGLKLSVFVKPFGLSGAYYKPGTGGINVFADIGGKKLQTARDLQKEISQLDTLIQHCPILQVLEENNGEWLIDHPEDCLELLTQLEAVRDQIVLEWPEGQKFKIAG</sequence>
<gene>
    <name evidence="1" type="ORF">OMM_03898</name>
</gene>
<dbReference type="AlphaFoldDB" id="A0A1V1P3W0"/>
<reference evidence="2" key="1">
    <citation type="submission" date="2012-11" db="EMBL/GenBank/DDBJ databases">
        <authorList>
            <person name="Lucero-Rivera Y.E."/>
            <person name="Tovar-Ramirez D."/>
        </authorList>
    </citation>
    <scope>NUCLEOTIDE SEQUENCE [LARGE SCALE GENOMIC DNA]</scope>
    <source>
        <strain evidence="2">Araruama</strain>
    </source>
</reference>
<dbReference type="Proteomes" id="UP000189670">
    <property type="component" value="Unassembled WGS sequence"/>
</dbReference>